<sequence>MAADTPETPAEDTDAADALADALDGVEGTPGCVVCPESADFYLFAAGRVSTFACWEHVSPYAALVDGRGRDGGGGEDETDDGASERAGDDAFAERPEAVRLDD</sequence>
<dbReference type="Proteomes" id="UP001596447">
    <property type="component" value="Unassembled WGS sequence"/>
</dbReference>
<dbReference type="AlphaFoldDB" id="A0ABD5Z8M8"/>
<proteinExistence type="predicted"/>
<protein>
    <submittedName>
        <fullName evidence="2">Uncharacterized protein</fullName>
    </submittedName>
</protein>
<evidence type="ECO:0000256" key="1">
    <source>
        <dbReference type="SAM" id="MobiDB-lite"/>
    </source>
</evidence>
<feature type="compositionally biased region" description="Basic and acidic residues" evidence="1">
    <location>
        <begin position="83"/>
        <end position="103"/>
    </location>
</feature>
<organism evidence="2 3">
    <name type="scientific">Halospeciosus flavus</name>
    <dbReference type="NCBI Taxonomy" id="3032283"/>
    <lineage>
        <taxon>Archaea</taxon>
        <taxon>Methanobacteriati</taxon>
        <taxon>Methanobacteriota</taxon>
        <taxon>Stenosarchaea group</taxon>
        <taxon>Halobacteria</taxon>
        <taxon>Halobacteriales</taxon>
        <taxon>Halobacteriaceae</taxon>
        <taxon>Halospeciosus</taxon>
    </lineage>
</organism>
<gene>
    <name evidence="2" type="ORF">ACFQJ9_19465</name>
</gene>
<accession>A0ABD5Z8M8</accession>
<dbReference type="RefSeq" id="WP_279528302.1">
    <property type="nucleotide sequence ID" value="NZ_CP122312.1"/>
</dbReference>
<feature type="region of interest" description="Disordered" evidence="1">
    <location>
        <begin position="65"/>
        <end position="103"/>
    </location>
</feature>
<evidence type="ECO:0000313" key="2">
    <source>
        <dbReference type="EMBL" id="MFC7201558.1"/>
    </source>
</evidence>
<name>A0ABD5Z8M8_9EURY</name>
<keyword evidence="3" id="KW-1185">Reference proteome</keyword>
<reference evidence="2 3" key="1">
    <citation type="journal article" date="2019" name="Int. J. Syst. Evol. Microbiol.">
        <title>The Global Catalogue of Microorganisms (GCM) 10K type strain sequencing project: providing services to taxonomists for standard genome sequencing and annotation.</title>
        <authorList>
            <consortium name="The Broad Institute Genomics Platform"/>
            <consortium name="The Broad Institute Genome Sequencing Center for Infectious Disease"/>
            <person name="Wu L."/>
            <person name="Ma J."/>
        </authorList>
    </citation>
    <scope>NUCLEOTIDE SEQUENCE [LARGE SCALE GENOMIC DNA]</scope>
    <source>
        <strain evidence="2 3">XZGYJ-43</strain>
    </source>
</reference>
<dbReference type="EMBL" id="JBHTAR010000011">
    <property type="protein sequence ID" value="MFC7201558.1"/>
    <property type="molecule type" value="Genomic_DNA"/>
</dbReference>
<evidence type="ECO:0000313" key="3">
    <source>
        <dbReference type="Proteomes" id="UP001596447"/>
    </source>
</evidence>
<comment type="caution">
    <text evidence="2">The sequence shown here is derived from an EMBL/GenBank/DDBJ whole genome shotgun (WGS) entry which is preliminary data.</text>
</comment>